<dbReference type="OrthoDB" id="9795622at2"/>
<accession>A0A364NHP2</accession>
<dbReference type="AlphaFoldDB" id="A0A364NHP2"/>
<dbReference type="InterPro" id="IPR017946">
    <property type="entry name" value="PLC-like_Pdiesterase_TIM-brl"/>
</dbReference>
<dbReference type="Proteomes" id="UP000250744">
    <property type="component" value="Unassembled WGS sequence"/>
</dbReference>
<dbReference type="Gene3D" id="3.20.20.190">
    <property type="entry name" value="Phosphatidylinositol (PI) phosphodiesterase"/>
    <property type="match status" value="1"/>
</dbReference>
<dbReference type="GO" id="GO:0008081">
    <property type="term" value="F:phosphoric diester hydrolase activity"/>
    <property type="evidence" value="ECO:0007669"/>
    <property type="project" value="InterPro"/>
</dbReference>
<dbReference type="RefSeq" id="WP_112160503.1">
    <property type="nucleotide sequence ID" value="NZ_QKRX01000019.1"/>
</dbReference>
<feature type="domain" description="GP-PDE" evidence="1">
    <location>
        <begin position="4"/>
        <end position="242"/>
    </location>
</feature>
<reference evidence="2 3" key="1">
    <citation type="submission" date="2018-06" db="EMBL/GenBank/DDBJ databases">
        <title>Nitrincola tibetense sp. nov., isolated from Lake XuguoCo on Tibetan Plateau.</title>
        <authorList>
            <person name="Xing P."/>
        </authorList>
    </citation>
    <scope>NUCLEOTIDE SEQUENCE [LARGE SCALE GENOMIC DNA]</scope>
    <source>
        <strain evidence="3">xg18</strain>
    </source>
</reference>
<dbReference type="Pfam" id="PF03009">
    <property type="entry name" value="GDPD"/>
    <property type="match status" value="1"/>
</dbReference>
<evidence type="ECO:0000313" key="3">
    <source>
        <dbReference type="Proteomes" id="UP000250744"/>
    </source>
</evidence>
<proteinExistence type="predicted"/>
<dbReference type="PROSITE" id="PS51704">
    <property type="entry name" value="GP_PDE"/>
    <property type="match status" value="1"/>
</dbReference>
<dbReference type="InterPro" id="IPR030395">
    <property type="entry name" value="GP_PDE_dom"/>
</dbReference>
<comment type="caution">
    <text evidence="2">The sequence shown here is derived from an EMBL/GenBank/DDBJ whole genome shotgun (WGS) entry which is preliminary data.</text>
</comment>
<keyword evidence="3" id="KW-1185">Reference proteome</keyword>
<evidence type="ECO:0000259" key="1">
    <source>
        <dbReference type="PROSITE" id="PS51704"/>
    </source>
</evidence>
<evidence type="ECO:0000313" key="2">
    <source>
        <dbReference type="EMBL" id="RAU16639.1"/>
    </source>
</evidence>
<protein>
    <submittedName>
        <fullName evidence="2">Glycerophosphoryl diester phosphodiesterase</fullName>
    </submittedName>
</protein>
<dbReference type="SUPFAM" id="SSF51695">
    <property type="entry name" value="PLC-like phosphodiesterases"/>
    <property type="match status" value="1"/>
</dbReference>
<dbReference type="GO" id="GO:0006629">
    <property type="term" value="P:lipid metabolic process"/>
    <property type="evidence" value="ECO:0007669"/>
    <property type="project" value="InterPro"/>
</dbReference>
<gene>
    <name evidence="2" type="ORF">DN062_17045</name>
</gene>
<dbReference type="EMBL" id="QKRX01000019">
    <property type="protein sequence ID" value="RAU16639.1"/>
    <property type="molecule type" value="Genomic_DNA"/>
</dbReference>
<organism evidence="2 3">
    <name type="scientific">Nitrincola tibetensis</name>
    <dbReference type="NCBI Taxonomy" id="2219697"/>
    <lineage>
        <taxon>Bacteria</taxon>
        <taxon>Pseudomonadati</taxon>
        <taxon>Pseudomonadota</taxon>
        <taxon>Gammaproteobacteria</taxon>
        <taxon>Oceanospirillales</taxon>
        <taxon>Oceanospirillaceae</taxon>
        <taxon>Nitrincola</taxon>
    </lineage>
</organism>
<dbReference type="PANTHER" id="PTHR46211:SF1">
    <property type="entry name" value="GLYCEROPHOSPHODIESTER PHOSPHODIESTERASE, CYTOPLASMIC"/>
    <property type="match status" value="1"/>
</dbReference>
<sequence length="245" mass="27430">MIACPLIAHRGCAALAPENTLAAMTLTHALGMAWVEIDVTLLGDGTAVIFHDNTLDRLTRQTGFLADLTQQDLSNIDIGSHFSSDYMQERMPTLAQMLMHLSELGLGLNLEIKSYPNYSANEVVRAVIPELLAHWHDFDRLIISSFDTEILKAVRNEQPEWQLGQLWEGLPEDWLQIVNEINAVSVHLYHAPLTKEQAQSIKAQGLDLYVYTVNQGDLAKPLYDMGVDGLFTDNPHRIDTVKINI</sequence>
<name>A0A364NHP2_9GAMM</name>
<dbReference type="PANTHER" id="PTHR46211">
    <property type="entry name" value="GLYCEROPHOSPHORYL DIESTER PHOSPHODIESTERASE"/>
    <property type="match status" value="1"/>
</dbReference>